<feature type="region of interest" description="Disordered" evidence="2">
    <location>
        <begin position="321"/>
        <end position="353"/>
    </location>
</feature>
<feature type="region of interest" description="Disordered" evidence="2">
    <location>
        <begin position="259"/>
        <end position="298"/>
    </location>
</feature>
<name>A0ABR0GUU6_9PEZI</name>
<dbReference type="PANTHER" id="PTHR43941">
    <property type="entry name" value="STRUCTURAL MAINTENANCE OF CHROMOSOMES PROTEIN 2"/>
    <property type="match status" value="1"/>
</dbReference>
<feature type="region of interest" description="Disordered" evidence="2">
    <location>
        <begin position="1052"/>
        <end position="1090"/>
    </location>
</feature>
<protein>
    <recommendedName>
        <fullName evidence="3">DUF7603 domain-containing protein</fullName>
    </recommendedName>
</protein>
<evidence type="ECO:0000313" key="4">
    <source>
        <dbReference type="EMBL" id="KAK4659404.1"/>
    </source>
</evidence>
<keyword evidence="5" id="KW-1185">Reference proteome</keyword>
<feature type="coiled-coil region" evidence="1">
    <location>
        <begin position="617"/>
        <end position="661"/>
    </location>
</feature>
<feature type="region of interest" description="Disordered" evidence="2">
    <location>
        <begin position="194"/>
        <end position="218"/>
    </location>
</feature>
<gene>
    <name evidence="4" type="ORF">QC762_109890</name>
</gene>
<feature type="domain" description="DUF7603" evidence="3">
    <location>
        <begin position="881"/>
        <end position="989"/>
    </location>
</feature>
<feature type="coiled-coil region" evidence="1">
    <location>
        <begin position="449"/>
        <end position="564"/>
    </location>
</feature>
<feature type="region of interest" description="Disordered" evidence="2">
    <location>
        <begin position="665"/>
        <end position="706"/>
    </location>
</feature>
<dbReference type="PANTHER" id="PTHR43941:SF12">
    <property type="entry name" value="CRESTIN"/>
    <property type="match status" value="1"/>
</dbReference>
<dbReference type="Pfam" id="PF24554">
    <property type="entry name" value="DUF7603"/>
    <property type="match status" value="1"/>
</dbReference>
<evidence type="ECO:0000256" key="2">
    <source>
        <dbReference type="SAM" id="MobiDB-lite"/>
    </source>
</evidence>
<feature type="region of interest" description="Disordered" evidence="2">
    <location>
        <begin position="1"/>
        <end position="100"/>
    </location>
</feature>
<dbReference type="Proteomes" id="UP001323405">
    <property type="component" value="Unassembled WGS sequence"/>
</dbReference>
<evidence type="ECO:0000259" key="3">
    <source>
        <dbReference type="Pfam" id="PF24554"/>
    </source>
</evidence>
<feature type="coiled-coil region" evidence="1">
    <location>
        <begin position="1095"/>
        <end position="1157"/>
    </location>
</feature>
<dbReference type="EMBL" id="JAFFHA010000001">
    <property type="protein sequence ID" value="KAK4659404.1"/>
    <property type="molecule type" value="Genomic_DNA"/>
</dbReference>
<feature type="compositionally biased region" description="Polar residues" evidence="2">
    <location>
        <begin position="330"/>
        <end position="340"/>
    </location>
</feature>
<feature type="compositionally biased region" description="Polar residues" evidence="2">
    <location>
        <begin position="1052"/>
        <end position="1066"/>
    </location>
</feature>
<organism evidence="4 5">
    <name type="scientific">Podospora pseudocomata</name>
    <dbReference type="NCBI Taxonomy" id="2093779"/>
    <lineage>
        <taxon>Eukaryota</taxon>
        <taxon>Fungi</taxon>
        <taxon>Dikarya</taxon>
        <taxon>Ascomycota</taxon>
        <taxon>Pezizomycotina</taxon>
        <taxon>Sordariomycetes</taxon>
        <taxon>Sordariomycetidae</taxon>
        <taxon>Sordariales</taxon>
        <taxon>Podosporaceae</taxon>
        <taxon>Podospora</taxon>
    </lineage>
</organism>
<feature type="compositionally biased region" description="Low complexity" evidence="2">
    <location>
        <begin position="47"/>
        <end position="59"/>
    </location>
</feature>
<feature type="coiled-coil region" evidence="1">
    <location>
        <begin position="712"/>
        <end position="816"/>
    </location>
</feature>
<feature type="compositionally biased region" description="Polar residues" evidence="2">
    <location>
        <begin position="665"/>
        <end position="696"/>
    </location>
</feature>
<dbReference type="GeneID" id="87905319"/>
<feature type="coiled-coil region" evidence="1">
    <location>
        <begin position="844"/>
        <end position="948"/>
    </location>
</feature>
<comment type="caution">
    <text evidence="4">The sequence shown here is derived from an EMBL/GenBank/DDBJ whole genome shotgun (WGS) entry which is preliminary data.</text>
</comment>
<dbReference type="InterPro" id="IPR056023">
    <property type="entry name" value="DUF7603"/>
</dbReference>
<evidence type="ECO:0000313" key="5">
    <source>
        <dbReference type="Proteomes" id="UP001323405"/>
    </source>
</evidence>
<feature type="compositionally biased region" description="Basic and acidic residues" evidence="2">
    <location>
        <begin position="34"/>
        <end position="44"/>
    </location>
</feature>
<evidence type="ECO:0000256" key="1">
    <source>
        <dbReference type="SAM" id="Coils"/>
    </source>
</evidence>
<dbReference type="RefSeq" id="XP_062748375.1">
    <property type="nucleotide sequence ID" value="XM_062885412.1"/>
</dbReference>
<sequence>MYTTMAAPNAHRFSFEEGGHTPTTFSHPPPQSPEPERHEHRRLSDTSSASSRVQSPRSAISPPGPSETSDQQLPKQPLPSPRGGRSLSLAQIAGPIKRKPLSLTASPLATRYSSPRLPELYEDLQRPEQRFARSISLDSPTLYEFPGQSNLLASSSLRVVERAPSLDSSRHLSSPAAQEDGAVEDVQLRNIVERNPAASQTPHAHEPSGRLSARTVSVASQESDYDQFEYTHLYSPDPEQEAEGKAATHVNTNTKTMSFISRKQPPPHLDLGSPIESVPESPVRTARDSNLNKPLPKSPASSKLGAFFGWAASPSRSSVTEFSDDRALSPASQNPVTVVTESEPYDVPLSPKSPSAYSNDDLHSPAMQYCESYLQTPADSTTSLVQIEEMEDELKAIGAELAASIRREMDLEDLVDRMQEQVNSAQVPGRRTSDYFSDSGYSSARFSEYDHAKEEVSQVQRRAEQERAQLRLELTTKLQEERTMRRLLDHQIQELQQKASEVDVAQLGNAEASDRVKELEATCEDLTRRLAEEKESKSNFEDLLAALKSELQTASNERDNLRDEIVPQLRMRVEGLEAEAAENARLAYDTSKMQQEIESLRSRDADTSRLQQEIEILRSQTADASQMRREIEALRSLNSETSKMQQELEALRSQNAELKQTGTRMSMALSRSASVTAGSLKNKNRPMSLSRSNSTRPGPASTEPREVLADRLKDVEAQRDALHSALRSLLERQELQNRENAKRIRQLEMERDRLLTASPKKAGYERDVSNLREEINVLRRRAEEAIEQKWQVEKGLGGLKMDLDRAEEEIATLRILLRENDILVPESLLRASGSHEERVAPVTSASLEKAYKDLQDAYAEALERIKQLEESAGSDERMQFAIQRLEQSLSTAVSEREDARSEASSFKTRLENMQASEKQQFAVEQDLADQLQESARRVEELAQQVRSQLDVNAALRSRLATTIARGEAEQRLSTERIAGMQSRLRALEEQVVHAQTGAEERVARHEEELAMLKDAHSHQLQRIRDNAGILRSPRHFPSKSPLSPMFSLRSVSSPNNLKSPRMSTPLLSPYGTARPDIRRSANSLDGSDGTMTQQVEVLKGRVAELEGALAAADAEMQEVVGRMNIAQIEVMNLQEQREEAVRETRRLQRVIEEERMRVFEERFRGLSTEVR</sequence>
<reference evidence="4 5" key="1">
    <citation type="journal article" date="2023" name="bioRxiv">
        <title>High-quality genome assemblies of four members of thePodospora anserinaspecies complex.</title>
        <authorList>
            <person name="Ament-Velasquez S.L."/>
            <person name="Vogan A.A."/>
            <person name="Wallerman O."/>
            <person name="Hartmann F."/>
            <person name="Gautier V."/>
            <person name="Silar P."/>
            <person name="Giraud T."/>
            <person name="Johannesson H."/>
        </authorList>
    </citation>
    <scope>NUCLEOTIDE SEQUENCE [LARGE SCALE GENOMIC DNA]</scope>
    <source>
        <strain evidence="4 5">CBS 415.72m</strain>
    </source>
</reference>
<feature type="compositionally biased region" description="Polar residues" evidence="2">
    <location>
        <begin position="1080"/>
        <end position="1090"/>
    </location>
</feature>
<accession>A0ABR0GUU6</accession>
<keyword evidence="1" id="KW-0175">Coiled coil</keyword>
<proteinExistence type="predicted"/>